<dbReference type="PRINTS" id="PR00313">
    <property type="entry name" value="CABNDNGRPT"/>
</dbReference>
<dbReference type="EMBL" id="MLCB01000133">
    <property type="protein sequence ID" value="OJI93752.1"/>
    <property type="molecule type" value="Genomic_DNA"/>
</dbReference>
<evidence type="ECO:0000313" key="3">
    <source>
        <dbReference type="Proteomes" id="UP000184514"/>
    </source>
</evidence>
<name>A0A1L9NX41_9RHOB</name>
<dbReference type="OrthoDB" id="6305173at2"/>
<dbReference type="STRING" id="696762.PFRI_20530"/>
<protein>
    <recommendedName>
        <fullName evidence="4">NIDO domain-containing protein</fullName>
    </recommendedName>
</protein>
<comment type="caution">
    <text evidence="2">The sequence shown here is derived from an EMBL/GenBank/DDBJ whole genome shotgun (WGS) entry which is preliminary data.</text>
</comment>
<accession>A0A1L9NX41</accession>
<evidence type="ECO:0008006" key="4">
    <source>
        <dbReference type="Google" id="ProtNLM"/>
    </source>
</evidence>
<reference evidence="2 3" key="1">
    <citation type="submission" date="2016-10" db="EMBL/GenBank/DDBJ databases">
        <title>Genome sequence of Planktotalea frisia SH6-1.</title>
        <authorList>
            <person name="Poehlein A."/>
            <person name="Bakenhus I."/>
            <person name="Voget S."/>
            <person name="Brinkhoff T."/>
            <person name="Simon M."/>
        </authorList>
    </citation>
    <scope>NUCLEOTIDE SEQUENCE [LARGE SCALE GENOMIC DNA]</scope>
    <source>
        <strain evidence="2 3">SH6-1</strain>
    </source>
</reference>
<organism evidence="2 3">
    <name type="scientific">Planktotalea frisia</name>
    <dbReference type="NCBI Taxonomy" id="696762"/>
    <lineage>
        <taxon>Bacteria</taxon>
        <taxon>Pseudomonadati</taxon>
        <taxon>Pseudomonadota</taxon>
        <taxon>Alphaproteobacteria</taxon>
        <taxon>Rhodobacterales</taxon>
        <taxon>Paracoccaceae</taxon>
        <taxon>Planktotalea</taxon>
    </lineage>
</organism>
<dbReference type="RefSeq" id="WP_072630615.1">
    <property type="nucleotide sequence ID" value="NZ_MLCB01000133.1"/>
</dbReference>
<feature type="region of interest" description="Disordered" evidence="1">
    <location>
        <begin position="414"/>
        <end position="437"/>
    </location>
</feature>
<dbReference type="AlphaFoldDB" id="A0A1L9NX41"/>
<dbReference type="Proteomes" id="UP000184514">
    <property type="component" value="Unassembled WGS sequence"/>
</dbReference>
<evidence type="ECO:0000313" key="2">
    <source>
        <dbReference type="EMBL" id="OJI93752.1"/>
    </source>
</evidence>
<keyword evidence="3" id="KW-1185">Reference proteome</keyword>
<gene>
    <name evidence="2" type="ORF">PFRI_20530</name>
</gene>
<proteinExistence type="predicted"/>
<evidence type="ECO:0000256" key="1">
    <source>
        <dbReference type="SAM" id="MobiDB-lite"/>
    </source>
</evidence>
<sequence>MATLDSGLGGIASFGENDFSSATKVLGDNDDGAVAVNVTSVFSGGINFFGTNYTEIYINSNGAISFGLANNAYDFAGADDFFAPALLPFYSDISIGNGGEIYWDLDPVNGNITITWDAVSPYSGSGSNSFQVVLSDAGGGEMDVEYIYGDMQWGDVGGNAATAGLTDGGANTYELEFSGNSTAMQSYESNDFDNGDPAGIFSTSDSFPYVLIVAGSSGNDILGLGSIDIAGNIISTGNDVILGGAGDDTISTGSAESINWVAFGAGADANGTTGQDFFQYTGSSGSSATIRMNNSPDAGDADSVADYIHVISVDNNVSLMVGDFAVGTDNDALYGGGDADTSELKDSFGSDVVFGGEGGTDSDVINASGMTTGVNVCFTVDEAGQVTSGANTLDFAEVESFDLRAQADTLVGTRTTSGINADGGGDDSFLGGSGNDS</sequence>